<evidence type="ECO:0000313" key="8">
    <source>
        <dbReference type="Proteomes" id="UP001160625"/>
    </source>
</evidence>
<comment type="pathway">
    <text evidence="1 5">Glycan metabolism; L-arabinan degradation.</text>
</comment>
<evidence type="ECO:0000256" key="6">
    <source>
        <dbReference type="SAM" id="SignalP"/>
    </source>
</evidence>
<organism evidence="7 8">
    <name type="scientific">Sphingomonas oryzagri</name>
    <dbReference type="NCBI Taxonomy" id="3042314"/>
    <lineage>
        <taxon>Bacteria</taxon>
        <taxon>Pseudomonadati</taxon>
        <taxon>Pseudomonadota</taxon>
        <taxon>Alphaproteobacteria</taxon>
        <taxon>Sphingomonadales</taxon>
        <taxon>Sphingomonadaceae</taxon>
        <taxon>Sphingomonas</taxon>
    </lineage>
</organism>
<sequence length="350" mass="38421">MIAANRRGLLKGALSLSAVSLLPRAAAGAADAGAAPDTLNAHLSGYLTGLHDPVMIREGDTYHVFGSGGWAGAPGPSWRISKDLKVWTDNKQPFGIPGWAHEAIPDATSVWAPDISFVDGLYRMYYSVSTGGSMRSVTGFATTPTLDRNSPHYKWTDHGLVVETHPGIGYNAIDSNFVRDADGQDWLEFGSYWGGLKLIKLDRKTGKRVPGDTRMWSLAYRPAPEGADNPIEGGFIFRHGDYYYLFASYDYCCRKLASNYFVACGRSKSITGPYVDKEGKPMMEGAAKTVLIERPWGGTRWRGPGHCGLFHDKDRDIIVYHAYDAEHDAAPTLRLAELRWDADGWPVALS</sequence>
<dbReference type="Pfam" id="PF04616">
    <property type="entry name" value="Glyco_hydro_43"/>
    <property type="match status" value="1"/>
</dbReference>
<dbReference type="SUPFAM" id="SSF75005">
    <property type="entry name" value="Arabinanase/levansucrase/invertase"/>
    <property type="match status" value="1"/>
</dbReference>
<dbReference type="EC" id="3.2.1.55" evidence="5"/>
<keyword evidence="8" id="KW-1185">Reference proteome</keyword>
<feature type="signal peptide" evidence="6">
    <location>
        <begin position="1"/>
        <end position="29"/>
    </location>
</feature>
<dbReference type="Proteomes" id="UP001160625">
    <property type="component" value="Unassembled WGS sequence"/>
</dbReference>
<evidence type="ECO:0000256" key="2">
    <source>
        <dbReference type="ARBA" id="ARBA00009865"/>
    </source>
</evidence>
<dbReference type="InterPro" id="IPR016840">
    <property type="entry name" value="Glyco_hydro_43_endo_a_Ara-ase"/>
</dbReference>
<reference evidence="7" key="1">
    <citation type="submission" date="2023-04" db="EMBL/GenBank/DDBJ databases">
        <title>Sphingomonas sp. MAHUQ-71 isolated from rice field.</title>
        <authorList>
            <person name="Huq M.A."/>
        </authorList>
    </citation>
    <scope>NUCLEOTIDE SEQUENCE</scope>
    <source>
        <strain evidence="7">MAHUQ-71</strain>
    </source>
</reference>
<comment type="similarity">
    <text evidence="2 5">Belongs to the glycosyl hydrolase 43 family.</text>
</comment>
<dbReference type="InterPro" id="IPR006311">
    <property type="entry name" value="TAT_signal"/>
</dbReference>
<dbReference type="CDD" id="cd08998">
    <property type="entry name" value="GH43_Arb43a-like"/>
    <property type="match status" value="1"/>
</dbReference>
<dbReference type="RefSeq" id="WP_281044333.1">
    <property type="nucleotide sequence ID" value="NZ_JARYGZ010000001.1"/>
</dbReference>
<feature type="chain" id="PRO_5046076358" description="Extracellular exo-alpha-(1-&gt;5)-L-arabinofuranosidase" evidence="6">
    <location>
        <begin position="30"/>
        <end position="350"/>
    </location>
</feature>
<dbReference type="InterPro" id="IPR006710">
    <property type="entry name" value="Glyco_hydro_43"/>
</dbReference>
<name>A0ABT6N1C8_9SPHN</name>
<evidence type="ECO:0000256" key="3">
    <source>
        <dbReference type="ARBA" id="ARBA00022801"/>
    </source>
</evidence>
<dbReference type="PROSITE" id="PS51318">
    <property type="entry name" value="TAT"/>
    <property type="match status" value="1"/>
</dbReference>
<evidence type="ECO:0000256" key="5">
    <source>
        <dbReference type="PIRNR" id="PIRNR026534"/>
    </source>
</evidence>
<dbReference type="PANTHER" id="PTHR43301:SF3">
    <property type="entry name" value="ARABINAN ENDO-1,5-ALPHA-L-ARABINOSIDASE A-RELATED"/>
    <property type="match status" value="1"/>
</dbReference>
<dbReference type="PANTHER" id="PTHR43301">
    <property type="entry name" value="ARABINAN ENDO-1,5-ALPHA-L-ARABINOSIDASE"/>
    <property type="match status" value="1"/>
</dbReference>
<evidence type="ECO:0000313" key="7">
    <source>
        <dbReference type="EMBL" id="MDH7639065.1"/>
    </source>
</evidence>
<evidence type="ECO:0000256" key="1">
    <source>
        <dbReference type="ARBA" id="ARBA00004834"/>
    </source>
</evidence>
<protein>
    <recommendedName>
        <fullName evidence="5">Extracellular exo-alpha-(1-&gt;5)-L-arabinofuranosidase</fullName>
        <ecNumber evidence="5">3.2.1.55</ecNumber>
    </recommendedName>
</protein>
<evidence type="ECO:0000256" key="4">
    <source>
        <dbReference type="ARBA" id="ARBA00023295"/>
    </source>
</evidence>
<keyword evidence="3 5" id="KW-0378">Hydrolase</keyword>
<gene>
    <name evidence="7" type="ORF">QGN17_10020</name>
</gene>
<comment type="caution">
    <text evidence="7">The sequence shown here is derived from an EMBL/GenBank/DDBJ whole genome shotgun (WGS) entry which is preliminary data.</text>
</comment>
<dbReference type="EMBL" id="JARYGZ010000001">
    <property type="protein sequence ID" value="MDH7639065.1"/>
    <property type="molecule type" value="Genomic_DNA"/>
</dbReference>
<keyword evidence="4 5" id="KW-0326">Glycosidase</keyword>
<keyword evidence="6" id="KW-0732">Signal</keyword>
<dbReference type="InterPro" id="IPR050727">
    <property type="entry name" value="GH43_arabinanases"/>
</dbReference>
<comment type="catalytic activity">
    <reaction evidence="5">
        <text>Hydrolysis of terminal non-reducing alpha-L-arabinofuranoside residues in alpha-L-arabinosides.</text>
        <dbReference type="EC" id="3.2.1.55"/>
    </reaction>
</comment>
<dbReference type="InterPro" id="IPR023296">
    <property type="entry name" value="Glyco_hydro_beta-prop_sf"/>
</dbReference>
<proteinExistence type="inferred from homology"/>
<accession>A0ABT6N1C8</accession>
<dbReference type="PIRSF" id="PIRSF026534">
    <property type="entry name" value="Endo_alpha-L-arabinosidase"/>
    <property type="match status" value="1"/>
</dbReference>
<dbReference type="Gene3D" id="2.115.10.20">
    <property type="entry name" value="Glycosyl hydrolase domain, family 43"/>
    <property type="match status" value="1"/>
</dbReference>